<dbReference type="GO" id="GO:0030170">
    <property type="term" value="F:pyridoxal phosphate binding"/>
    <property type="evidence" value="ECO:0007669"/>
    <property type="project" value="UniProtKB-UniRule"/>
</dbReference>
<name>A0A433DKL9_9FUNG</name>
<dbReference type="NCBIfam" id="TIGR01814">
    <property type="entry name" value="kynureninase"/>
    <property type="match status" value="1"/>
</dbReference>
<dbReference type="GO" id="GO:0019441">
    <property type="term" value="P:L-tryptophan catabolic process to kynurenine"/>
    <property type="evidence" value="ECO:0007669"/>
    <property type="project" value="TreeGrafter"/>
</dbReference>
<evidence type="ECO:0000256" key="4">
    <source>
        <dbReference type="HAMAP-Rule" id="MF_03017"/>
    </source>
</evidence>
<dbReference type="OrthoDB" id="5978656at2759"/>
<dbReference type="PANTHER" id="PTHR14084:SF0">
    <property type="entry name" value="KYNURENINASE"/>
    <property type="match status" value="1"/>
</dbReference>
<dbReference type="GO" id="GO:0005737">
    <property type="term" value="C:cytoplasm"/>
    <property type="evidence" value="ECO:0007669"/>
    <property type="project" value="UniProtKB-SubCell"/>
</dbReference>
<feature type="binding site" evidence="4">
    <location>
        <position position="298"/>
    </location>
    <ligand>
        <name>pyridoxal 5'-phosphate</name>
        <dbReference type="ChEBI" id="CHEBI:597326"/>
    </ligand>
</feature>
<keyword evidence="2 4" id="KW-0378">Hydrolase</keyword>
<comment type="catalytic activity">
    <reaction evidence="4 5">
        <text>L-kynurenine + H2O = anthranilate + L-alanine + H(+)</text>
        <dbReference type="Rhea" id="RHEA:16813"/>
        <dbReference type="ChEBI" id="CHEBI:15377"/>
        <dbReference type="ChEBI" id="CHEBI:15378"/>
        <dbReference type="ChEBI" id="CHEBI:16567"/>
        <dbReference type="ChEBI" id="CHEBI:57959"/>
        <dbReference type="ChEBI" id="CHEBI:57972"/>
        <dbReference type="EC" id="3.7.1.3"/>
    </reaction>
</comment>
<accession>A0A433DKL9</accession>
<feature type="binding site" evidence="4">
    <location>
        <position position="177"/>
    </location>
    <ligand>
        <name>pyridoxal 5'-phosphate</name>
        <dbReference type="ChEBI" id="CHEBI:597326"/>
    </ligand>
</feature>
<keyword evidence="3 4" id="KW-0663">Pyridoxal phosphate</keyword>
<comment type="subunit">
    <text evidence="4 5">Homodimer.</text>
</comment>
<evidence type="ECO:0000313" key="7">
    <source>
        <dbReference type="Proteomes" id="UP000268093"/>
    </source>
</evidence>
<dbReference type="GO" id="GO:0019805">
    <property type="term" value="P:quinolinate biosynthetic process"/>
    <property type="evidence" value="ECO:0007669"/>
    <property type="project" value="UniProtKB-UniRule"/>
</dbReference>
<keyword evidence="1 4" id="KW-0662">Pyridine nucleotide biosynthesis</keyword>
<comment type="function">
    <text evidence="4 5">Catalyzes the cleavage of L-kynurenine (L-Kyn) and L-3-hydroxykynurenine (L-3OHKyn) into anthranilic acid (AA) and 3-hydroxyanthranilic acid (3-OHAA), respectively.</text>
</comment>
<dbReference type="InterPro" id="IPR015424">
    <property type="entry name" value="PyrdxlP-dep_Trfase"/>
</dbReference>
<dbReference type="Gene3D" id="3.40.640.10">
    <property type="entry name" value="Type I PLP-dependent aspartate aminotransferase-like (Major domain)"/>
    <property type="match status" value="1"/>
</dbReference>
<dbReference type="GO" id="GO:0016740">
    <property type="term" value="F:transferase activity"/>
    <property type="evidence" value="ECO:0007669"/>
    <property type="project" value="UniProtKB-KW"/>
</dbReference>
<sequence length="535" mass="60717">MRILQYAWPLPPNIPTVTWDGAVLNIILTGQNALPIRLPHPSTMSSPHQIDLLAQEAAVDFRSKEFAALLDSRDELAHLRHEFCIPRRGEVLGEGAQLRGDADEPCIYMCANSLGLMPKRTRRLIMEELDIWAKKGVEGHWNHDYKRPWVNINETVVDVSADLVGAHPSEVAIMNTLTGNLHTLMASFYVPTSERYKIICEAKAFSSDHVGGVFFFRFLCYLTTHSQPSRLMFTLFDLRPRTFLSQYAFESQIKWHGYKPADALVLVSPREGEKHLRTDDILEVIRREGSNTALVIFSGVQFYTGQWFEMETITKAGHKQGCMVGWDLAHAVGNVPIRLHDWDVDFACWCSYKYLNAGPGGIAGIFVHERHATDYERPRFAGWWGNDKNTRFQMNKEFQPSAGADGYMLSNPSVLNTVSLLGSLEIFAQATMPRLRAKSLLLTGYLERLLDAEFPHAPFRIITPRDPAQRGAQLSLIFAEDKMVTVFTGLHSESIICDERKPDCIRISPSPLYNSFEDVRRCVEVLKEVIDRVYL</sequence>
<dbReference type="EMBL" id="RBNI01000787">
    <property type="protein sequence ID" value="RUP51341.1"/>
    <property type="molecule type" value="Genomic_DNA"/>
</dbReference>
<evidence type="ECO:0000256" key="2">
    <source>
        <dbReference type="ARBA" id="ARBA00022801"/>
    </source>
</evidence>
<comment type="pathway">
    <text evidence="4 5">Amino-acid degradation; L-kynurenine degradation; L-alanine and anthranilate from L-kynurenine: step 1/1.</text>
</comment>
<dbReference type="GO" id="GO:0097053">
    <property type="term" value="P:L-kynurenine catabolic process"/>
    <property type="evidence" value="ECO:0007669"/>
    <property type="project" value="UniProtKB-UniRule"/>
</dbReference>
<feature type="binding site" evidence="4">
    <location>
        <position position="178"/>
    </location>
    <ligand>
        <name>pyridoxal 5'-phosphate</name>
        <dbReference type="ChEBI" id="CHEBI:597326"/>
    </ligand>
</feature>
<comment type="subcellular location">
    <subcellularLocation>
        <location evidence="4 5">Cytoplasm</location>
    </subcellularLocation>
</comment>
<dbReference type="Proteomes" id="UP000268093">
    <property type="component" value="Unassembled WGS sequence"/>
</dbReference>
<dbReference type="PANTHER" id="PTHR14084">
    <property type="entry name" value="KYNURENINASE"/>
    <property type="match status" value="1"/>
</dbReference>
<feature type="binding site" evidence="4">
    <location>
        <position position="352"/>
    </location>
    <ligand>
        <name>pyridoxal 5'-phosphate</name>
        <dbReference type="ChEBI" id="CHEBI:597326"/>
    </ligand>
</feature>
<dbReference type="UniPathway" id="UPA00253">
    <property type="reaction ID" value="UER00329"/>
</dbReference>
<keyword evidence="6" id="KW-0808">Transferase</keyword>
<proteinExistence type="inferred from homology"/>
<dbReference type="Gene3D" id="3.90.1150.10">
    <property type="entry name" value="Aspartate Aminotransferase, domain 1"/>
    <property type="match status" value="2"/>
</dbReference>
<comment type="pathway">
    <text evidence="4 5">Cofactor biosynthesis; NAD(+) biosynthesis; quinolinate from L-kynurenine: step 2/3.</text>
</comment>
<dbReference type="EC" id="3.7.1.3" evidence="4 5"/>
<feature type="binding site" evidence="4">
    <location>
        <position position="411"/>
    </location>
    <ligand>
        <name>pyridoxal 5'-phosphate</name>
        <dbReference type="ChEBI" id="CHEBI:597326"/>
    </ligand>
</feature>
<feature type="binding site" evidence="4">
    <location>
        <position position="330"/>
    </location>
    <ligand>
        <name>pyridoxal 5'-phosphate</name>
        <dbReference type="ChEBI" id="CHEBI:597326"/>
    </ligand>
</feature>
<dbReference type="SUPFAM" id="SSF53383">
    <property type="entry name" value="PLP-dependent transferases"/>
    <property type="match status" value="1"/>
</dbReference>
<dbReference type="UniPathway" id="UPA00334">
    <property type="reaction ID" value="UER00455"/>
</dbReference>
<evidence type="ECO:0000256" key="3">
    <source>
        <dbReference type="ARBA" id="ARBA00022898"/>
    </source>
</evidence>
<feature type="binding site" evidence="4">
    <location>
        <position position="383"/>
    </location>
    <ligand>
        <name>pyridoxal 5'-phosphate</name>
        <dbReference type="ChEBI" id="CHEBI:597326"/>
    </ligand>
</feature>
<comment type="cofactor">
    <cofactor evidence="4 5">
        <name>pyridoxal 5'-phosphate</name>
        <dbReference type="ChEBI" id="CHEBI:597326"/>
    </cofactor>
</comment>
<evidence type="ECO:0000256" key="1">
    <source>
        <dbReference type="ARBA" id="ARBA00022642"/>
    </source>
</evidence>
<feature type="binding site" evidence="4">
    <location>
        <position position="327"/>
    </location>
    <ligand>
        <name>pyridoxal 5'-phosphate</name>
        <dbReference type="ChEBI" id="CHEBI:597326"/>
    </ligand>
</feature>
<dbReference type="GO" id="GO:0034354">
    <property type="term" value="P:'de novo' NAD+ biosynthetic process from L-tryptophan"/>
    <property type="evidence" value="ECO:0007669"/>
    <property type="project" value="UniProtKB-UniRule"/>
</dbReference>
<dbReference type="AlphaFoldDB" id="A0A433DKL9"/>
<dbReference type="InterPro" id="IPR015421">
    <property type="entry name" value="PyrdxlP-dep_Trfase_major"/>
</dbReference>
<organism evidence="6 7">
    <name type="scientific">Jimgerdemannia flammicorona</name>
    <dbReference type="NCBI Taxonomy" id="994334"/>
    <lineage>
        <taxon>Eukaryota</taxon>
        <taxon>Fungi</taxon>
        <taxon>Fungi incertae sedis</taxon>
        <taxon>Mucoromycota</taxon>
        <taxon>Mucoromycotina</taxon>
        <taxon>Endogonomycetes</taxon>
        <taxon>Endogonales</taxon>
        <taxon>Endogonaceae</taxon>
        <taxon>Jimgerdemannia</taxon>
    </lineage>
</organism>
<comment type="caution">
    <text evidence="6">The sequence shown here is derived from an EMBL/GenBank/DDBJ whole genome shotgun (WGS) entry which is preliminary data.</text>
</comment>
<reference evidence="6 7" key="1">
    <citation type="journal article" date="2018" name="New Phytol.">
        <title>Phylogenomics of Endogonaceae and evolution of mycorrhizas within Mucoromycota.</title>
        <authorList>
            <person name="Chang Y."/>
            <person name="Desiro A."/>
            <person name="Na H."/>
            <person name="Sandor L."/>
            <person name="Lipzen A."/>
            <person name="Clum A."/>
            <person name="Barry K."/>
            <person name="Grigoriev I.V."/>
            <person name="Martin F.M."/>
            <person name="Stajich J.E."/>
            <person name="Smith M.E."/>
            <person name="Bonito G."/>
            <person name="Spatafora J.W."/>
        </authorList>
    </citation>
    <scope>NUCLEOTIDE SEQUENCE [LARGE SCALE GENOMIC DNA]</scope>
    <source>
        <strain evidence="6 7">GMNB39</strain>
    </source>
</reference>
<feature type="modified residue" description="N6-(pyridoxal phosphate)lysine" evidence="4">
    <location>
        <position position="353"/>
    </location>
</feature>
<dbReference type="HAMAP" id="MF_01970">
    <property type="entry name" value="Kynureninase"/>
    <property type="match status" value="1"/>
</dbReference>
<dbReference type="Pfam" id="PF22580">
    <property type="entry name" value="KYNU_C"/>
    <property type="match status" value="1"/>
</dbReference>
<dbReference type="GO" id="GO:0043420">
    <property type="term" value="P:anthranilate metabolic process"/>
    <property type="evidence" value="ECO:0007669"/>
    <property type="project" value="UniProtKB-UniRule"/>
</dbReference>
<dbReference type="InterPro" id="IPR010111">
    <property type="entry name" value="Kynureninase"/>
</dbReference>
<gene>
    <name evidence="4" type="primary">BNA5</name>
    <name evidence="6" type="ORF">BC936DRAFT_148647</name>
</gene>
<comment type="caution">
    <text evidence="4">Lacks conserved residue(s) required for the propagation of feature annotation.</text>
</comment>
<evidence type="ECO:0000256" key="5">
    <source>
        <dbReference type="PIRNR" id="PIRNR038800"/>
    </source>
</evidence>
<protein>
    <recommendedName>
        <fullName evidence="4 5">Kynureninase</fullName>
        <ecNumber evidence="4 5">3.7.1.3</ecNumber>
    </recommendedName>
    <alternativeName>
        <fullName evidence="4">Biosynthesis of nicotinic acid protein 5</fullName>
    </alternativeName>
    <alternativeName>
        <fullName evidence="4">L-kynurenine hydrolase</fullName>
    </alternativeName>
</protein>
<keyword evidence="4 5" id="KW-0963">Cytoplasm</keyword>
<dbReference type="InterPro" id="IPR015422">
    <property type="entry name" value="PyrdxlP-dep_Trfase_small"/>
</dbReference>
<dbReference type="GO" id="GO:0030429">
    <property type="term" value="F:kynureninase activity"/>
    <property type="evidence" value="ECO:0007669"/>
    <property type="project" value="UniProtKB-UniRule"/>
</dbReference>
<comment type="catalytic activity">
    <reaction evidence="5">
        <text>3-hydroxy-L-kynurenine + H2O = 3-hydroxyanthranilate + L-alanine + H(+)</text>
        <dbReference type="Rhea" id="RHEA:25143"/>
        <dbReference type="ChEBI" id="CHEBI:15377"/>
        <dbReference type="ChEBI" id="CHEBI:15378"/>
        <dbReference type="ChEBI" id="CHEBI:36559"/>
        <dbReference type="ChEBI" id="CHEBI:57972"/>
        <dbReference type="ChEBI" id="CHEBI:58125"/>
        <dbReference type="EC" id="3.7.1.3"/>
    </reaction>
</comment>
<dbReference type="PIRSF" id="PIRSF038800">
    <property type="entry name" value="KYNU"/>
    <property type="match status" value="1"/>
</dbReference>
<comment type="similarity">
    <text evidence="4 5">Belongs to the kynureninase family.</text>
</comment>
<keyword evidence="7" id="KW-1185">Reference proteome</keyword>
<evidence type="ECO:0000313" key="6">
    <source>
        <dbReference type="EMBL" id="RUP51341.1"/>
    </source>
</evidence>